<protein>
    <submittedName>
        <fullName evidence="2">Transporter</fullName>
    </submittedName>
</protein>
<proteinExistence type="predicted"/>
<keyword evidence="3" id="KW-1185">Reference proteome</keyword>
<feature type="chain" id="PRO_5015348398" evidence="1">
    <location>
        <begin position="24"/>
        <end position="108"/>
    </location>
</feature>
<evidence type="ECO:0000313" key="3">
    <source>
        <dbReference type="Proteomes" id="UP000245081"/>
    </source>
</evidence>
<organism evidence="2 3">
    <name type="scientific">Novimethylophilus kurashikiensis</name>
    <dbReference type="NCBI Taxonomy" id="1825523"/>
    <lineage>
        <taxon>Bacteria</taxon>
        <taxon>Pseudomonadati</taxon>
        <taxon>Pseudomonadota</taxon>
        <taxon>Betaproteobacteria</taxon>
        <taxon>Nitrosomonadales</taxon>
        <taxon>Methylophilaceae</taxon>
        <taxon>Novimethylophilus</taxon>
    </lineage>
</organism>
<sequence length="108" mass="11383">MKKYLPLAAAILALGLNGSPAIADVAKSQAAAHNTYAAKGEIVAVDATNAKVKLKHEAVPELQWPGMTMDFAVADKAQLKGLKAGDKVAFRFALVGGQARITEIQRLK</sequence>
<dbReference type="Proteomes" id="UP000245081">
    <property type="component" value="Unassembled WGS sequence"/>
</dbReference>
<evidence type="ECO:0000256" key="1">
    <source>
        <dbReference type="SAM" id="SignalP"/>
    </source>
</evidence>
<dbReference type="EMBL" id="BDOQ01000003">
    <property type="protein sequence ID" value="GBG13353.1"/>
    <property type="molecule type" value="Genomic_DNA"/>
</dbReference>
<dbReference type="RefSeq" id="WP_181376165.1">
    <property type="nucleotide sequence ID" value="NZ_BDOQ01000003.1"/>
</dbReference>
<gene>
    <name evidence="2" type="ORF">NMK_0899</name>
</gene>
<keyword evidence="1" id="KW-0732">Signal</keyword>
<feature type="signal peptide" evidence="1">
    <location>
        <begin position="1"/>
        <end position="23"/>
    </location>
</feature>
<dbReference type="InterPro" id="IPR042230">
    <property type="entry name" value="CusF_sf"/>
</dbReference>
<accession>A0A2R5F8W2</accession>
<dbReference type="Gene3D" id="2.40.50.320">
    <property type="entry name" value="Copper binding periplasmic protein CusF"/>
    <property type="match status" value="1"/>
</dbReference>
<dbReference type="Pfam" id="PF11604">
    <property type="entry name" value="CusF_Ec"/>
    <property type="match status" value="1"/>
</dbReference>
<dbReference type="InterPro" id="IPR021647">
    <property type="entry name" value="CusF_Ec"/>
</dbReference>
<evidence type="ECO:0000313" key="2">
    <source>
        <dbReference type="EMBL" id="GBG13353.1"/>
    </source>
</evidence>
<comment type="caution">
    <text evidence="2">The sequence shown here is derived from an EMBL/GenBank/DDBJ whole genome shotgun (WGS) entry which is preliminary data.</text>
</comment>
<dbReference type="AlphaFoldDB" id="A0A2R5F8W2"/>
<reference evidence="2 3" key="1">
    <citation type="journal article" date="2018" name="Environ. Microbiol.">
        <title>Isolation and genomic characterization of Novimethylophilus kurashikiensis gen. nov. sp. nov., a new lanthanide-dependent methylotrophic species of Methylophilaceae.</title>
        <authorList>
            <person name="Lv H."/>
            <person name="Sahin N."/>
            <person name="Tani A."/>
        </authorList>
    </citation>
    <scope>NUCLEOTIDE SEQUENCE [LARGE SCALE GENOMIC DNA]</scope>
    <source>
        <strain evidence="2 3">La2-4</strain>
    </source>
</reference>
<name>A0A2R5F8W2_9PROT</name>